<name>A0A6G9LUX2_9POLY</name>
<organism evidence="2">
    <name type="scientific">Sciurus carolinensis polyomavirus 1</name>
    <dbReference type="NCBI Taxonomy" id="2721750"/>
    <lineage>
        <taxon>Viruses</taxon>
        <taxon>Monodnaviria</taxon>
        <taxon>Shotokuvirae</taxon>
        <taxon>Cossaviricota</taxon>
        <taxon>Papovaviricetes</taxon>
        <taxon>Sepolyvirales</taxon>
        <taxon>Polyomaviridae</taxon>
        <taxon>Betapolyomavirus</taxon>
        <taxon>Betapolyomavirus sciuri</taxon>
    </lineage>
</organism>
<accession>A0A6G9LUX2</accession>
<proteinExistence type="predicted"/>
<evidence type="ECO:0000256" key="1">
    <source>
        <dbReference type="SAM" id="MobiDB-lite"/>
    </source>
</evidence>
<reference evidence="2" key="1">
    <citation type="journal article" date="2020" name="Virol. J.">
        <title>Search for polyoma-, herpes-, and bornaviruses in squirrels of the family Sciuridae.</title>
        <authorList>
            <person name="Schulze V."/>
            <person name="Lurz P.W.W."/>
            <person name="Ferrari N."/>
            <person name="Romeo C."/>
            <person name="Steele M.A."/>
            <person name="Marino S."/>
            <person name="Mazzamuto M.V."/>
            <person name="Calvignac-Spencer S."/>
            <person name="Schlottau K."/>
            <person name="Beer M."/>
            <person name="Ulrich R.G."/>
            <person name="Ehlers B."/>
        </authorList>
    </citation>
    <scope>NUCLEOTIDE SEQUENCE</scope>
    <source>
        <strain evidence="3">10018_KS18/1734</strain>
        <strain evidence="2">9982_KS18/1716</strain>
    </source>
</reference>
<sequence>MLPLVLFIQKRKREENPGNPDPNSQGGPPAKPPETAADPARRGDGVPTVRVPTSELLTPDIEAGDSAEEISSPEVWELLFH</sequence>
<evidence type="ECO:0000313" key="3">
    <source>
        <dbReference type="EMBL" id="QIQ69368.1"/>
    </source>
</evidence>
<dbReference type="EMBL" id="MK671097">
    <property type="protein sequence ID" value="QIQ69368.1"/>
    <property type="molecule type" value="Genomic_DNA"/>
</dbReference>
<dbReference type="EMBL" id="MK671096">
    <property type="protein sequence ID" value="QIQ69362.1"/>
    <property type="molecule type" value="Genomic_DNA"/>
</dbReference>
<feature type="region of interest" description="Disordered" evidence="1">
    <location>
        <begin position="1"/>
        <end position="75"/>
    </location>
</feature>
<protein>
    <submittedName>
        <fullName evidence="2">Uncharacterized protein</fullName>
    </submittedName>
</protein>
<evidence type="ECO:0000313" key="2">
    <source>
        <dbReference type="EMBL" id="QIQ69362.1"/>
    </source>
</evidence>